<gene>
    <name evidence="2" type="ORF">GR702_00615</name>
</gene>
<feature type="chain" id="PRO_5030849384" evidence="1">
    <location>
        <begin position="28"/>
        <end position="148"/>
    </location>
</feature>
<evidence type="ECO:0000313" key="3">
    <source>
        <dbReference type="Proteomes" id="UP000465810"/>
    </source>
</evidence>
<dbReference type="Proteomes" id="UP000465810">
    <property type="component" value="Unassembled WGS sequence"/>
</dbReference>
<proteinExistence type="predicted"/>
<sequence>MAASRASPLALAAAAFALALVPAPGGAQVLATTAGKWVRIFVLDVERTIGRSVRVDAASVAPGGLGVNFRQAEVMNRASRAYPRGTTRFSARSVDCAGSRVVTTQWQVVGPDGTALAASPGPGAVTRVQWESEDGKALRYVCTGILPR</sequence>
<dbReference type="AlphaFoldDB" id="A0A7X4K4U0"/>
<dbReference type="EMBL" id="WVTD01000001">
    <property type="protein sequence ID" value="MYL96276.1"/>
    <property type="molecule type" value="Genomic_DNA"/>
</dbReference>
<feature type="signal peptide" evidence="1">
    <location>
        <begin position="1"/>
        <end position="27"/>
    </location>
</feature>
<protein>
    <submittedName>
        <fullName evidence="2">Uncharacterized protein</fullName>
    </submittedName>
</protein>
<reference evidence="2 3" key="1">
    <citation type="submission" date="2019-12" db="EMBL/GenBank/DDBJ databases">
        <authorList>
            <person name="Feng G."/>
            <person name="Zhu H."/>
        </authorList>
    </citation>
    <scope>NUCLEOTIDE SEQUENCE [LARGE SCALE GENOMIC DNA]</scope>
    <source>
        <strain evidence="2 3">FGD1</strain>
    </source>
</reference>
<evidence type="ECO:0000256" key="1">
    <source>
        <dbReference type="SAM" id="SignalP"/>
    </source>
</evidence>
<accession>A0A7X4K4U0</accession>
<organism evidence="2 3">
    <name type="scientific">Novosphingobium silvae</name>
    <dbReference type="NCBI Taxonomy" id="2692619"/>
    <lineage>
        <taxon>Bacteria</taxon>
        <taxon>Pseudomonadati</taxon>
        <taxon>Pseudomonadota</taxon>
        <taxon>Alphaproteobacteria</taxon>
        <taxon>Sphingomonadales</taxon>
        <taxon>Sphingomonadaceae</taxon>
        <taxon>Novosphingobium</taxon>
    </lineage>
</organism>
<comment type="caution">
    <text evidence="2">The sequence shown here is derived from an EMBL/GenBank/DDBJ whole genome shotgun (WGS) entry which is preliminary data.</text>
</comment>
<keyword evidence="1" id="KW-0732">Signal</keyword>
<name>A0A7X4K4U0_9SPHN</name>
<keyword evidence="3" id="KW-1185">Reference proteome</keyword>
<evidence type="ECO:0000313" key="2">
    <source>
        <dbReference type="EMBL" id="MYL96276.1"/>
    </source>
</evidence>